<dbReference type="Proteomes" id="UP000294856">
    <property type="component" value="Unassembled WGS sequence"/>
</dbReference>
<evidence type="ECO:0000259" key="2">
    <source>
        <dbReference type="Pfam" id="PF21722"/>
    </source>
</evidence>
<sequence length="415" mass="38804">MTAPDRNYPDGAQVVGSFGGLTDSREVAFSGNETQISNYSQQTFQAMTNAAVSSVVRKADAQLGAYVGVAIDRMLANLCRALAGVEVLGMHPLAFLNGWATDLDAKAGEALSGVDSISKGITGPITGTASGDPSDVLPAMTMLQTRFQQILLQGNAIVFTSSGDYIPTPGILSLDIILIGGGAGGAGGRWDIVAGNRGSGGGGGGGGEVHTNIPASLLPVDTNGDFLPIPITVGVGGAGGAAGGSNGLNGTNTLFGSWLMAGGGLGGLFQYGIAGPGGAGGTGMIPGGAGGKSGASGVGEPDPAPRAGGNSISAYALYGGGGGGGGAAGFTGGLGAPGGQGGISQGGPAGQAGSAPSTIIATGGGGGGGGVTGSDPGGAGAFPAGGGGGGGGNGVGAAKGAQGAGGIVFLIERTS</sequence>
<reference evidence="3 4" key="1">
    <citation type="submission" date="2019-03" db="EMBL/GenBank/DDBJ databases">
        <title>Genomic Encyclopedia of Type Strains, Phase IV (KMG-IV): sequencing the most valuable type-strain genomes for metagenomic binning, comparative biology and taxonomic classification.</title>
        <authorList>
            <person name="Goeker M."/>
        </authorList>
    </citation>
    <scope>NUCLEOTIDE SEQUENCE [LARGE SCALE GENOMIC DNA]</scope>
    <source>
        <strain evidence="3 4">DSM 44684</strain>
    </source>
</reference>
<evidence type="ECO:0000313" key="4">
    <source>
        <dbReference type="Proteomes" id="UP000294856"/>
    </source>
</evidence>
<dbReference type="Pfam" id="PF21722">
    <property type="entry name" value="Gly_rich_2"/>
    <property type="match status" value="1"/>
</dbReference>
<dbReference type="InterPro" id="IPR049304">
    <property type="entry name" value="Gly_rich_dom"/>
</dbReference>
<feature type="compositionally biased region" description="Gly residues" evidence="1">
    <location>
        <begin position="362"/>
        <end position="385"/>
    </location>
</feature>
<evidence type="ECO:0000313" key="3">
    <source>
        <dbReference type="EMBL" id="TCK00546.1"/>
    </source>
</evidence>
<comment type="caution">
    <text evidence="3">The sequence shown here is derived from an EMBL/GenBank/DDBJ whole genome shotgun (WGS) entry which is preliminary data.</text>
</comment>
<gene>
    <name evidence="3" type="ORF">DFR71_1549</name>
</gene>
<feature type="domain" description="Glycine-rich" evidence="2">
    <location>
        <begin position="165"/>
        <end position="409"/>
    </location>
</feature>
<proteinExistence type="predicted"/>
<protein>
    <recommendedName>
        <fullName evidence="2">Glycine-rich domain-containing protein</fullName>
    </recommendedName>
</protein>
<dbReference type="EMBL" id="SMFR01000001">
    <property type="protein sequence ID" value="TCK00546.1"/>
    <property type="molecule type" value="Genomic_DNA"/>
</dbReference>
<feature type="region of interest" description="Disordered" evidence="1">
    <location>
        <begin position="343"/>
        <end position="385"/>
    </location>
</feature>
<accession>A0A4V2PCA7</accession>
<dbReference type="RefSeq" id="WP_067455211.1">
    <property type="nucleotide sequence ID" value="NZ_SMFR01000001.1"/>
</dbReference>
<organism evidence="3 4">
    <name type="scientific">Nocardia alba</name>
    <dbReference type="NCBI Taxonomy" id="225051"/>
    <lineage>
        <taxon>Bacteria</taxon>
        <taxon>Bacillati</taxon>
        <taxon>Actinomycetota</taxon>
        <taxon>Actinomycetes</taxon>
        <taxon>Mycobacteriales</taxon>
        <taxon>Nocardiaceae</taxon>
        <taxon>Nocardia</taxon>
    </lineage>
</organism>
<keyword evidence="4" id="KW-1185">Reference proteome</keyword>
<dbReference type="STRING" id="1210063.GCA_001612665_04722"/>
<dbReference type="AlphaFoldDB" id="A0A4V2PCA7"/>
<evidence type="ECO:0000256" key="1">
    <source>
        <dbReference type="SAM" id="MobiDB-lite"/>
    </source>
</evidence>
<name>A0A4V2PCA7_9NOCA</name>